<evidence type="ECO:0000256" key="4">
    <source>
        <dbReference type="ARBA" id="ARBA00022490"/>
    </source>
</evidence>
<dbReference type="InterPro" id="IPR046938">
    <property type="entry name" value="DNA_clamp_sf"/>
</dbReference>
<evidence type="ECO:0000256" key="9">
    <source>
        <dbReference type="ARBA" id="ARBA00023125"/>
    </source>
</evidence>
<evidence type="ECO:0000256" key="10">
    <source>
        <dbReference type="PIRNR" id="PIRNR000804"/>
    </source>
</evidence>
<dbReference type="SMART" id="SM00480">
    <property type="entry name" value="POL3Bc"/>
    <property type="match status" value="1"/>
</dbReference>
<evidence type="ECO:0000259" key="13">
    <source>
        <dbReference type="Pfam" id="PF02768"/>
    </source>
</evidence>
<dbReference type="RefSeq" id="WP_206708837.1">
    <property type="nucleotide sequence ID" value="NZ_CP059066.1"/>
</dbReference>
<dbReference type="GO" id="GO:0006271">
    <property type="term" value="P:DNA strand elongation involved in DNA replication"/>
    <property type="evidence" value="ECO:0007669"/>
    <property type="project" value="TreeGrafter"/>
</dbReference>
<evidence type="ECO:0000259" key="12">
    <source>
        <dbReference type="Pfam" id="PF02767"/>
    </source>
</evidence>
<dbReference type="AlphaFoldDB" id="A0A8A0RJK8"/>
<dbReference type="NCBIfam" id="TIGR00663">
    <property type="entry name" value="dnan"/>
    <property type="match status" value="1"/>
</dbReference>
<comment type="similarity">
    <text evidence="2 10">Belongs to the beta sliding clamp family.</text>
</comment>
<keyword evidence="4 10" id="KW-0963">Cytoplasm</keyword>
<protein>
    <recommendedName>
        <fullName evidence="3 10">Beta sliding clamp</fullName>
    </recommendedName>
</protein>
<dbReference type="SUPFAM" id="SSF55979">
    <property type="entry name" value="DNA clamp"/>
    <property type="match status" value="3"/>
</dbReference>
<evidence type="ECO:0000256" key="3">
    <source>
        <dbReference type="ARBA" id="ARBA00021035"/>
    </source>
</evidence>
<dbReference type="KEGG" id="kme:H0A61_00969"/>
<dbReference type="GO" id="GO:0005737">
    <property type="term" value="C:cytoplasm"/>
    <property type="evidence" value="ECO:0007669"/>
    <property type="project" value="UniProtKB-SubCell"/>
</dbReference>
<dbReference type="Pfam" id="PF00712">
    <property type="entry name" value="DNA_pol3_beta"/>
    <property type="match status" value="1"/>
</dbReference>
<dbReference type="Pfam" id="PF02768">
    <property type="entry name" value="DNA_pol3_beta_3"/>
    <property type="match status" value="1"/>
</dbReference>
<dbReference type="GO" id="GO:0009360">
    <property type="term" value="C:DNA polymerase III complex"/>
    <property type="evidence" value="ECO:0007669"/>
    <property type="project" value="InterPro"/>
</dbReference>
<keyword evidence="15" id="KW-1185">Reference proteome</keyword>
<dbReference type="GO" id="GO:0003887">
    <property type="term" value="F:DNA-directed DNA polymerase activity"/>
    <property type="evidence" value="ECO:0007669"/>
    <property type="project" value="UniProtKB-UniRule"/>
</dbReference>
<keyword evidence="9" id="KW-0238">DNA-binding</keyword>
<keyword evidence="7 10" id="KW-0235">DNA replication</keyword>
<reference evidence="14" key="1">
    <citation type="submission" date="2020-07" db="EMBL/GenBank/DDBJ databases">
        <title>Koleobacter methoxysyntrophicus gen. nov., sp. nov., a novel anaerobic bacterium isolated from deep subsurface oil field and proposal of Koleobacterales ord. nov. in the phylum Firmicutes.</title>
        <authorList>
            <person name="Sakamoto S."/>
            <person name="Tamaki H."/>
        </authorList>
    </citation>
    <scope>NUCLEOTIDE SEQUENCE</scope>
    <source>
        <strain evidence="14">NRmbB1</strain>
    </source>
</reference>
<evidence type="ECO:0000256" key="2">
    <source>
        <dbReference type="ARBA" id="ARBA00010752"/>
    </source>
</evidence>
<dbReference type="PIRSF" id="PIRSF000804">
    <property type="entry name" value="DNA_pol_III_b"/>
    <property type="match status" value="1"/>
</dbReference>
<dbReference type="InterPro" id="IPR022634">
    <property type="entry name" value="DNA_polIII_beta_N"/>
</dbReference>
<dbReference type="Proteomes" id="UP000662904">
    <property type="component" value="Chromosome"/>
</dbReference>
<feature type="domain" description="DNA polymerase III beta sliding clamp N-terminal" evidence="11">
    <location>
        <begin position="1"/>
        <end position="120"/>
    </location>
</feature>
<dbReference type="InterPro" id="IPR022637">
    <property type="entry name" value="DNA_polIII_beta_cen"/>
</dbReference>
<feature type="domain" description="DNA polymerase III beta sliding clamp C-terminal" evidence="13">
    <location>
        <begin position="248"/>
        <end position="366"/>
    </location>
</feature>
<name>A0A8A0RJK8_9FIRM</name>
<dbReference type="EMBL" id="CP059066">
    <property type="protein sequence ID" value="QSQ08631.1"/>
    <property type="molecule type" value="Genomic_DNA"/>
</dbReference>
<dbReference type="Gene3D" id="3.70.10.10">
    <property type="match status" value="1"/>
</dbReference>
<evidence type="ECO:0000256" key="8">
    <source>
        <dbReference type="ARBA" id="ARBA00022932"/>
    </source>
</evidence>
<dbReference type="Gene3D" id="3.10.150.10">
    <property type="entry name" value="DNA Polymerase III, subunit A, domain 2"/>
    <property type="match status" value="1"/>
</dbReference>
<comment type="subunit">
    <text evidence="10">Forms a ring-shaped head-to-tail homodimer around DNA.</text>
</comment>
<keyword evidence="6 10" id="KW-0548">Nucleotidyltransferase</keyword>
<dbReference type="GO" id="GO:0008408">
    <property type="term" value="F:3'-5' exonuclease activity"/>
    <property type="evidence" value="ECO:0007669"/>
    <property type="project" value="InterPro"/>
</dbReference>
<keyword evidence="5 10" id="KW-0808">Transferase</keyword>
<proteinExistence type="inferred from homology"/>
<evidence type="ECO:0000256" key="6">
    <source>
        <dbReference type="ARBA" id="ARBA00022695"/>
    </source>
</evidence>
<evidence type="ECO:0000256" key="1">
    <source>
        <dbReference type="ARBA" id="ARBA00004496"/>
    </source>
</evidence>
<dbReference type="Pfam" id="PF02767">
    <property type="entry name" value="DNA_pol3_beta_2"/>
    <property type="match status" value="1"/>
</dbReference>
<dbReference type="GO" id="GO:0003677">
    <property type="term" value="F:DNA binding"/>
    <property type="evidence" value="ECO:0007669"/>
    <property type="project" value="UniProtKB-UniRule"/>
</dbReference>
<evidence type="ECO:0000256" key="7">
    <source>
        <dbReference type="ARBA" id="ARBA00022705"/>
    </source>
</evidence>
<gene>
    <name evidence="14" type="primary">dnaN_1</name>
    <name evidence="14" type="ORF">H0A61_00969</name>
</gene>
<dbReference type="InterPro" id="IPR001001">
    <property type="entry name" value="DNA_polIII_beta"/>
</dbReference>
<evidence type="ECO:0000313" key="15">
    <source>
        <dbReference type="Proteomes" id="UP000662904"/>
    </source>
</evidence>
<organism evidence="14 15">
    <name type="scientific">Koleobacter methoxysyntrophicus</name>
    <dbReference type="NCBI Taxonomy" id="2751313"/>
    <lineage>
        <taxon>Bacteria</taxon>
        <taxon>Bacillati</taxon>
        <taxon>Bacillota</taxon>
        <taxon>Clostridia</taxon>
        <taxon>Koleobacterales</taxon>
        <taxon>Koleobacteraceae</taxon>
        <taxon>Koleobacter</taxon>
    </lineage>
</organism>
<dbReference type="PANTHER" id="PTHR30478">
    <property type="entry name" value="DNA POLYMERASE III SUBUNIT BETA"/>
    <property type="match status" value="1"/>
</dbReference>
<evidence type="ECO:0000256" key="5">
    <source>
        <dbReference type="ARBA" id="ARBA00022679"/>
    </source>
</evidence>
<evidence type="ECO:0000313" key="14">
    <source>
        <dbReference type="EMBL" id="QSQ08631.1"/>
    </source>
</evidence>
<comment type="subcellular location">
    <subcellularLocation>
        <location evidence="1 10">Cytoplasm</location>
    </subcellularLocation>
</comment>
<dbReference type="CDD" id="cd00140">
    <property type="entry name" value="beta_clamp"/>
    <property type="match status" value="1"/>
</dbReference>
<dbReference type="PANTHER" id="PTHR30478:SF0">
    <property type="entry name" value="BETA SLIDING CLAMP"/>
    <property type="match status" value="1"/>
</dbReference>
<keyword evidence="8 10" id="KW-0239">DNA-directed DNA polymerase</keyword>
<comment type="function">
    <text evidence="10">Confers DNA tethering and processivity to DNA polymerases and other proteins. Acts as a clamp, forming a ring around DNA (a reaction catalyzed by the clamp-loading complex) which diffuses in an ATP-independent manner freely and bidirectionally along dsDNA. Initially characterized for its ability to contact the catalytic subunit of DNA polymerase III (Pol III), a complex, multichain enzyme responsible for most of the replicative synthesis in bacteria; Pol III exhibits 3'-5' exonuclease proofreading activity. The beta chain is required for initiation of replication as well as for processivity of DNA replication.</text>
</comment>
<sequence>MKVSCIREDLLNCIQIVQKAVPGRSTIPILMGILVETVGGNTLKLTGTDLKLGIESTLPCKVINDGSIVLPSHIFGELVRKLPDEEIIFTVEENNKILFECGKSRFNLASSPAEDYPSMPVIKEENFIHMSQNLFRNMIRQTNFAVSEDETKNVLTGQLLQIRGDSIRLVALDGFRIALVDGKGKNDKQNEIDVIIPGKTLNEFSKILSSRDSDEFSISLTENQILFDLGSTRVISRLIDGEYLKYEKVLPEDFKTTVIIDKNSLINSIDRAYLLAREEKGNNLIKMNIDGNNLVITSNSEAGNVYEQIEIEKEGDDQEIAFNSRYIMDALRSIDTEKVIMKFINNISPCIIKPFGLENQLNMVLPVMIN</sequence>
<feature type="domain" description="DNA polymerase III beta sliding clamp central" evidence="12">
    <location>
        <begin position="130"/>
        <end position="243"/>
    </location>
</feature>
<dbReference type="InterPro" id="IPR022635">
    <property type="entry name" value="DNA_polIII_beta_C"/>
</dbReference>
<accession>A0A8A0RJK8</accession>
<evidence type="ECO:0000259" key="11">
    <source>
        <dbReference type="Pfam" id="PF00712"/>
    </source>
</evidence>